<dbReference type="InterPro" id="IPR019496">
    <property type="entry name" value="NUFIP1_cons_dom"/>
</dbReference>
<evidence type="ECO:0000259" key="2">
    <source>
        <dbReference type="Pfam" id="PF10453"/>
    </source>
</evidence>
<dbReference type="Pfam" id="PF10453">
    <property type="entry name" value="NUFIP1"/>
    <property type="match status" value="1"/>
</dbReference>
<evidence type="ECO:0000256" key="1">
    <source>
        <dbReference type="SAM" id="MobiDB-lite"/>
    </source>
</evidence>
<protein>
    <recommendedName>
        <fullName evidence="2">FMR1-interacting protein 1 conserved domain-containing protein</fullName>
    </recommendedName>
</protein>
<evidence type="ECO:0000313" key="6">
    <source>
        <dbReference type="Proteomes" id="UP000281549"/>
    </source>
</evidence>
<dbReference type="HOGENOM" id="CLU_1750732_0_0_1"/>
<sequence length="149" mass="17596">MSNPWIHSSFNKNTKNFAAIFKVTKAHQFNFHQDELSHISRTANLNNKTESEEDVQKYILERKRKYPCEANRLRNEIEKIESSDPLCLISENYESEEDKTTLETKKKPKRDRRKGNGKPLKIPIGLALLEKEVEEKHVYILEAFNFLFK</sequence>
<evidence type="ECO:0000313" key="5">
    <source>
        <dbReference type="Proteomes" id="UP000030755"/>
    </source>
</evidence>
<dbReference type="EMBL" id="ML005413">
    <property type="protein sequence ID" value="RKP18611.1"/>
    <property type="molecule type" value="Genomic_DNA"/>
</dbReference>
<reference evidence="6" key="2">
    <citation type="journal article" date="2018" name="Nat. Microbiol.">
        <title>Leveraging single-cell genomics to expand the fungal tree of life.</title>
        <authorList>
            <person name="Ahrendt S.R."/>
            <person name="Quandt C.A."/>
            <person name="Ciobanu D."/>
            <person name="Clum A."/>
            <person name="Salamov A."/>
            <person name="Andreopoulos B."/>
            <person name="Cheng J.F."/>
            <person name="Woyke T."/>
            <person name="Pelin A."/>
            <person name="Henrissat B."/>
            <person name="Reynolds N.K."/>
            <person name="Benny G.L."/>
            <person name="Smith M.E."/>
            <person name="James T.Y."/>
            <person name="Grigoriev I.V."/>
        </authorList>
    </citation>
    <scope>NUCLEOTIDE SEQUENCE [LARGE SCALE GENOMIC DNA]</scope>
    <source>
        <strain evidence="6">CSF55</strain>
    </source>
</reference>
<dbReference type="Proteomes" id="UP000030755">
    <property type="component" value="Unassembled WGS sequence"/>
</dbReference>
<feature type="compositionally biased region" description="Basic residues" evidence="1">
    <location>
        <begin position="106"/>
        <end position="116"/>
    </location>
</feature>
<reference evidence="4" key="3">
    <citation type="submission" date="2018-08" db="EMBL/GenBank/DDBJ databases">
        <title>Leveraging single-cell genomics to expand the Fungal Tree of Life.</title>
        <authorList>
            <consortium name="DOE Joint Genome Institute"/>
            <person name="Ahrendt S.R."/>
            <person name="Quandt C.A."/>
            <person name="Ciobanu D."/>
            <person name="Clum A."/>
            <person name="Salamov A."/>
            <person name="Andreopoulos B."/>
            <person name="Cheng J.-F."/>
            <person name="Woyke T."/>
            <person name="Pelin A."/>
            <person name="Henrissat B."/>
            <person name="Reynolds N."/>
            <person name="Benny G.L."/>
            <person name="Smith M.E."/>
            <person name="James T.Y."/>
            <person name="Grigoriev I.V."/>
        </authorList>
    </citation>
    <scope>NUCLEOTIDE SEQUENCE</scope>
    <source>
        <strain evidence="4">CSF55</strain>
    </source>
</reference>
<dbReference type="Proteomes" id="UP000281549">
    <property type="component" value="Unassembled WGS sequence"/>
</dbReference>
<evidence type="ECO:0000313" key="3">
    <source>
        <dbReference type="EMBL" id="EPZ36379.1"/>
    </source>
</evidence>
<dbReference type="EMBL" id="KE560569">
    <property type="protein sequence ID" value="EPZ36379.1"/>
    <property type="molecule type" value="Genomic_DNA"/>
</dbReference>
<feature type="region of interest" description="Disordered" evidence="1">
    <location>
        <begin position="96"/>
        <end position="117"/>
    </location>
</feature>
<gene>
    <name evidence="3" type="ORF">O9G_004505</name>
    <name evidence="4" type="ORF">ROZALSC1DRAFT_29722</name>
</gene>
<accession>A0A075B4Q3</accession>
<evidence type="ECO:0000313" key="4">
    <source>
        <dbReference type="EMBL" id="RKP18611.1"/>
    </source>
</evidence>
<organism evidence="3 5">
    <name type="scientific">Rozella allomycis (strain CSF55)</name>
    <dbReference type="NCBI Taxonomy" id="988480"/>
    <lineage>
        <taxon>Eukaryota</taxon>
        <taxon>Fungi</taxon>
        <taxon>Fungi incertae sedis</taxon>
        <taxon>Cryptomycota</taxon>
        <taxon>Cryptomycota incertae sedis</taxon>
        <taxon>Rozella</taxon>
    </lineage>
</organism>
<reference evidence="3 5" key="1">
    <citation type="journal article" date="2013" name="Curr. Biol.">
        <title>Shared signatures of parasitism and phylogenomics unite Cryptomycota and microsporidia.</title>
        <authorList>
            <person name="James T.Y."/>
            <person name="Pelin A."/>
            <person name="Bonen L."/>
            <person name="Ahrendt S."/>
            <person name="Sain D."/>
            <person name="Corradi N."/>
            <person name="Stajich J.E."/>
        </authorList>
    </citation>
    <scope>NUCLEOTIDE SEQUENCE [LARGE SCALE GENOMIC DNA]</scope>
    <source>
        <strain evidence="3 5">CSF55</strain>
        <strain evidence="3 5">CSF55</strain>
    </source>
</reference>
<name>A0A075B4Q3_ROZAC</name>
<feature type="domain" description="FMR1-interacting protein 1 conserved" evidence="2">
    <location>
        <begin position="47"/>
        <end position="71"/>
    </location>
</feature>
<keyword evidence="5" id="KW-1185">Reference proteome</keyword>
<dbReference type="AlphaFoldDB" id="A0A075B4Q3"/>
<proteinExistence type="predicted"/>